<protein>
    <submittedName>
        <fullName evidence="1">Uncharacterized protein</fullName>
    </submittedName>
</protein>
<evidence type="ECO:0000313" key="2">
    <source>
        <dbReference type="Proteomes" id="UP001279734"/>
    </source>
</evidence>
<dbReference type="Proteomes" id="UP001279734">
    <property type="component" value="Unassembled WGS sequence"/>
</dbReference>
<comment type="caution">
    <text evidence="1">The sequence shown here is derived from an EMBL/GenBank/DDBJ whole genome shotgun (WGS) entry which is preliminary data.</text>
</comment>
<gene>
    <name evidence="1" type="ORF">Nepgr_029602</name>
</gene>
<name>A0AAD3TEL5_NEPGR</name>
<dbReference type="EMBL" id="BSYO01000033">
    <property type="protein sequence ID" value="GMH27759.1"/>
    <property type="molecule type" value="Genomic_DNA"/>
</dbReference>
<accession>A0AAD3TEL5</accession>
<dbReference type="AlphaFoldDB" id="A0AAD3TEL5"/>
<organism evidence="1 2">
    <name type="scientific">Nepenthes gracilis</name>
    <name type="common">Slender pitcher plant</name>
    <dbReference type="NCBI Taxonomy" id="150966"/>
    <lineage>
        <taxon>Eukaryota</taxon>
        <taxon>Viridiplantae</taxon>
        <taxon>Streptophyta</taxon>
        <taxon>Embryophyta</taxon>
        <taxon>Tracheophyta</taxon>
        <taxon>Spermatophyta</taxon>
        <taxon>Magnoliopsida</taxon>
        <taxon>eudicotyledons</taxon>
        <taxon>Gunneridae</taxon>
        <taxon>Pentapetalae</taxon>
        <taxon>Caryophyllales</taxon>
        <taxon>Nepenthaceae</taxon>
        <taxon>Nepenthes</taxon>
    </lineage>
</organism>
<keyword evidence="2" id="KW-1185">Reference proteome</keyword>
<evidence type="ECO:0000313" key="1">
    <source>
        <dbReference type="EMBL" id="GMH27759.1"/>
    </source>
</evidence>
<sequence>MEDKMYHATDQGILAPTASVPTVNPFATFQGDNDSCSPNGSSEGILLDTHLKNAKPDIKEKGQRYIDQNRLVIRVSVPTANSFAALQGGDVLCSLSCSATDALVLHSSFCESGKMPPIATPLALEVVVSLTQSNTTLQPPVNIVK</sequence>
<reference evidence="1" key="1">
    <citation type="submission" date="2023-05" db="EMBL/GenBank/DDBJ databases">
        <title>Nepenthes gracilis genome sequencing.</title>
        <authorList>
            <person name="Fukushima K."/>
        </authorList>
    </citation>
    <scope>NUCLEOTIDE SEQUENCE</scope>
    <source>
        <strain evidence="1">SING2019-196</strain>
    </source>
</reference>
<proteinExistence type="predicted"/>